<evidence type="ECO:0000313" key="3">
    <source>
        <dbReference type="EMBL" id="PIK41655.1"/>
    </source>
</evidence>
<proteinExistence type="predicted"/>
<dbReference type="AlphaFoldDB" id="A0A2G8K124"/>
<keyword evidence="4" id="KW-1185">Reference proteome</keyword>
<gene>
    <name evidence="3" type="ORF">BSL78_21486</name>
</gene>
<comment type="caution">
    <text evidence="3">The sequence shown here is derived from an EMBL/GenBank/DDBJ whole genome shotgun (WGS) entry which is preliminary data.</text>
</comment>
<reference evidence="3 4" key="1">
    <citation type="journal article" date="2017" name="PLoS Biol.">
        <title>The sea cucumber genome provides insights into morphological evolution and visceral regeneration.</title>
        <authorList>
            <person name="Zhang X."/>
            <person name="Sun L."/>
            <person name="Yuan J."/>
            <person name="Sun Y."/>
            <person name="Gao Y."/>
            <person name="Zhang L."/>
            <person name="Li S."/>
            <person name="Dai H."/>
            <person name="Hamel J.F."/>
            <person name="Liu C."/>
            <person name="Yu Y."/>
            <person name="Liu S."/>
            <person name="Lin W."/>
            <person name="Guo K."/>
            <person name="Jin S."/>
            <person name="Xu P."/>
            <person name="Storey K.B."/>
            <person name="Huan P."/>
            <person name="Zhang T."/>
            <person name="Zhou Y."/>
            <person name="Zhang J."/>
            <person name="Lin C."/>
            <person name="Li X."/>
            <person name="Xing L."/>
            <person name="Huo D."/>
            <person name="Sun M."/>
            <person name="Wang L."/>
            <person name="Mercier A."/>
            <person name="Li F."/>
            <person name="Yang H."/>
            <person name="Xiang J."/>
        </authorList>
    </citation>
    <scope>NUCLEOTIDE SEQUENCE [LARGE SCALE GENOMIC DNA]</scope>
    <source>
        <strain evidence="3">Shaxun</strain>
        <tissue evidence="3">Muscle</tissue>
    </source>
</reference>
<evidence type="ECO:0000256" key="2">
    <source>
        <dbReference type="SAM" id="Phobius"/>
    </source>
</evidence>
<accession>A0A2G8K124</accession>
<keyword evidence="2" id="KW-0472">Membrane</keyword>
<organism evidence="3 4">
    <name type="scientific">Stichopus japonicus</name>
    <name type="common">Sea cucumber</name>
    <dbReference type="NCBI Taxonomy" id="307972"/>
    <lineage>
        <taxon>Eukaryota</taxon>
        <taxon>Metazoa</taxon>
        <taxon>Echinodermata</taxon>
        <taxon>Eleutherozoa</taxon>
        <taxon>Echinozoa</taxon>
        <taxon>Holothuroidea</taxon>
        <taxon>Aspidochirotacea</taxon>
        <taxon>Aspidochirotida</taxon>
        <taxon>Stichopodidae</taxon>
        <taxon>Apostichopus</taxon>
    </lineage>
</organism>
<protein>
    <recommendedName>
        <fullName evidence="5">Ig-like domain-containing protein</fullName>
    </recommendedName>
</protein>
<feature type="compositionally biased region" description="Polar residues" evidence="1">
    <location>
        <begin position="321"/>
        <end position="350"/>
    </location>
</feature>
<evidence type="ECO:0000256" key="1">
    <source>
        <dbReference type="SAM" id="MobiDB-lite"/>
    </source>
</evidence>
<name>A0A2G8K124_STIJA</name>
<sequence>MDIFNTEEKLVNSGRPEESLSDDFDFECHETSCTLSIKQVEKKHADIYFCYLPQTSLEIEVLSSPSQDYPVCKSSYTSNTFFLDSFQEPFKFSCLSEEANPPVNMSLSVNHGDGEINNISDGNVTIYKTNETVSLSYSSYLDSSFHNSTFVCTVTQQLPEPYHSYNKSCSFGPLMLPAFSVWIHPSYYKETTNSTENITLMCTSNVSGVVLEWTNIPLDNWDYNITRINDSLQLKIFDYGSSIDLPISIQCSGLYGGITVSRYATIDSASTDEHILLPTLIIAALVVFVILIIIAIVFVLIGVLKNRERKTKKQQLPAMSLTDTGQTRSNLSSQGNTQSPLPGTYTTTVSPESMNMQHRRMNEDLLYARSITLQQQTEKETEQYFDINEVASFIYDKEDYLVPNQHETAVLYHDIS</sequence>
<feature type="transmembrane region" description="Helical" evidence="2">
    <location>
        <begin position="275"/>
        <end position="304"/>
    </location>
</feature>
<dbReference type="EMBL" id="MRZV01000999">
    <property type="protein sequence ID" value="PIK41655.1"/>
    <property type="molecule type" value="Genomic_DNA"/>
</dbReference>
<dbReference type="Proteomes" id="UP000230750">
    <property type="component" value="Unassembled WGS sequence"/>
</dbReference>
<keyword evidence="2" id="KW-1133">Transmembrane helix</keyword>
<evidence type="ECO:0000313" key="4">
    <source>
        <dbReference type="Proteomes" id="UP000230750"/>
    </source>
</evidence>
<feature type="region of interest" description="Disordered" evidence="1">
    <location>
        <begin position="314"/>
        <end position="350"/>
    </location>
</feature>
<evidence type="ECO:0008006" key="5">
    <source>
        <dbReference type="Google" id="ProtNLM"/>
    </source>
</evidence>
<keyword evidence="2" id="KW-0812">Transmembrane</keyword>